<evidence type="ECO:0000313" key="4">
    <source>
        <dbReference type="EMBL" id="BBZ35641.1"/>
    </source>
</evidence>
<dbReference type="GO" id="GO:0016620">
    <property type="term" value="F:oxidoreductase activity, acting on the aldehyde or oxo group of donors, NAD or NADP as acceptor"/>
    <property type="evidence" value="ECO:0007669"/>
    <property type="project" value="InterPro"/>
</dbReference>
<dbReference type="PROSITE" id="PS00687">
    <property type="entry name" value="ALDEHYDE_DEHYDR_GLU"/>
    <property type="match status" value="1"/>
</dbReference>
<gene>
    <name evidence="4" type="ORF">MCNF_42460</name>
</gene>
<proteinExistence type="inferred from homology"/>
<dbReference type="InterPro" id="IPR029510">
    <property type="entry name" value="Ald_DH_CS_GLU"/>
</dbReference>
<keyword evidence="5" id="KW-1185">Reference proteome</keyword>
<dbReference type="Gene3D" id="3.40.605.10">
    <property type="entry name" value="Aldehyde Dehydrogenase, Chain A, domain 1"/>
    <property type="match status" value="1"/>
</dbReference>
<name>A0A7I7Y3V4_9MYCO</name>
<dbReference type="FunFam" id="3.40.309.10:FF:000009">
    <property type="entry name" value="Aldehyde dehydrogenase A"/>
    <property type="match status" value="1"/>
</dbReference>
<organism evidence="4 5">
    <name type="scientific">Mycolicibacterium confluentis</name>
    <dbReference type="NCBI Taxonomy" id="28047"/>
    <lineage>
        <taxon>Bacteria</taxon>
        <taxon>Bacillati</taxon>
        <taxon>Actinomycetota</taxon>
        <taxon>Actinomycetes</taxon>
        <taxon>Mycobacteriales</taxon>
        <taxon>Mycobacteriaceae</taxon>
        <taxon>Mycolicibacterium</taxon>
    </lineage>
</organism>
<evidence type="ECO:0000256" key="3">
    <source>
        <dbReference type="RuleBase" id="RU003345"/>
    </source>
</evidence>
<dbReference type="EMBL" id="AP022612">
    <property type="protein sequence ID" value="BBZ35641.1"/>
    <property type="molecule type" value="Genomic_DNA"/>
</dbReference>
<evidence type="ECO:0000256" key="1">
    <source>
        <dbReference type="ARBA" id="ARBA00009986"/>
    </source>
</evidence>
<protein>
    <submittedName>
        <fullName evidence="4">Gamma-aminobutyraldehyde dehydrogenase</fullName>
    </submittedName>
</protein>
<evidence type="ECO:0000313" key="5">
    <source>
        <dbReference type="Proteomes" id="UP000466931"/>
    </source>
</evidence>
<comment type="similarity">
    <text evidence="1 3">Belongs to the aldehyde dehydrogenase family.</text>
</comment>
<accession>A0A7I7Y3V4</accession>
<dbReference type="InterPro" id="IPR016163">
    <property type="entry name" value="Ald_DH_C"/>
</dbReference>
<dbReference type="FunFam" id="3.40.605.10:FF:000007">
    <property type="entry name" value="NAD/NADP-dependent betaine aldehyde dehydrogenase"/>
    <property type="match status" value="1"/>
</dbReference>
<dbReference type="SUPFAM" id="SSF53720">
    <property type="entry name" value="ALDH-like"/>
    <property type="match status" value="1"/>
</dbReference>
<sequence>MTDFEKITVPEQLPTRVLIGGELREPSGPDEVSVYNPSTGEVLASVRQSDLTDLEAAVDAAVDGFEDWSQTTPQQRSVALLKLADAIEANLDEFTALETFDIGKPRGQARGGAEESVDIIRFFAGAARCLDSVAAGDYRTGATSMVRLEPLGVVGIIIPWNYPAVIAAFKIAAAVGAGNTVVFKPSEVAPLTSLRIAELAAEIFPPGVINIITGGGSIGAAIAEHPKISMISFTGGSETGRQIAAKSSGNLKRLSMELGGKAPIVVLEDADLQAVASRLRFASFVNTGQACTAACRVLVHEDVYDQFLEIFIAEVKSIKVGDAAVEPGVDMGPMISAEHRQRVLDMLGRTGGKTLLGGGVIDRPGFFLEPTIVTDLDQQDELIQHEIFGPVVTVQKISSVEQAITFANDVPYGLSASVWTRDIKKALQVMRRLDFGQVWINDHLSSVSELPNGGFKQSGYGTDSSIDAIRHYTRTKHVWMTVD</sequence>
<dbReference type="InterPro" id="IPR016162">
    <property type="entry name" value="Ald_DH_N"/>
</dbReference>
<dbReference type="Proteomes" id="UP000466931">
    <property type="component" value="Chromosome"/>
</dbReference>
<dbReference type="InterPro" id="IPR016161">
    <property type="entry name" value="Ald_DH/histidinol_DH"/>
</dbReference>
<dbReference type="RefSeq" id="WP_085151715.1">
    <property type="nucleotide sequence ID" value="NZ_AP022612.1"/>
</dbReference>
<keyword evidence="2 3" id="KW-0560">Oxidoreductase</keyword>
<dbReference type="Gene3D" id="3.40.309.10">
    <property type="entry name" value="Aldehyde Dehydrogenase, Chain A, domain 2"/>
    <property type="match status" value="1"/>
</dbReference>
<dbReference type="PANTHER" id="PTHR11699">
    <property type="entry name" value="ALDEHYDE DEHYDROGENASE-RELATED"/>
    <property type="match status" value="1"/>
</dbReference>
<evidence type="ECO:0000256" key="2">
    <source>
        <dbReference type="ARBA" id="ARBA00023002"/>
    </source>
</evidence>
<dbReference type="Pfam" id="PF00171">
    <property type="entry name" value="Aldedh"/>
    <property type="match status" value="1"/>
</dbReference>
<dbReference type="InterPro" id="IPR015590">
    <property type="entry name" value="Aldehyde_DH_dom"/>
</dbReference>
<reference evidence="4" key="2">
    <citation type="submission" date="2020-02" db="EMBL/GenBank/DDBJ databases">
        <authorList>
            <person name="Matsumoto Y."/>
            <person name="Motooka D."/>
            <person name="Nakamura S."/>
        </authorList>
    </citation>
    <scope>NUCLEOTIDE SEQUENCE</scope>
    <source>
        <strain evidence="4">JCM 13671</strain>
    </source>
</reference>
<reference evidence="4" key="1">
    <citation type="journal article" date="2019" name="Emerg. Microbes Infect.">
        <title>Comprehensive subspecies identification of 175 nontuberculous mycobacteria species based on 7547 genomic profiles.</title>
        <authorList>
            <person name="Matsumoto Y."/>
            <person name="Kinjo T."/>
            <person name="Motooka D."/>
            <person name="Nabeya D."/>
            <person name="Jung N."/>
            <person name="Uechi K."/>
            <person name="Horii T."/>
            <person name="Iida T."/>
            <person name="Fujita J."/>
            <person name="Nakamura S."/>
        </authorList>
    </citation>
    <scope>NUCLEOTIDE SEQUENCE [LARGE SCALE GENOMIC DNA]</scope>
    <source>
        <strain evidence="4">JCM 13671</strain>
    </source>
</reference>
<dbReference type="OrthoDB" id="6882680at2"/>
<dbReference type="AlphaFoldDB" id="A0A7I7Y3V4"/>